<dbReference type="RefSeq" id="WP_160342754.1">
    <property type="nucleotide sequence ID" value="NZ_WKJZ01000001.1"/>
</dbReference>
<keyword evidence="3" id="KW-1185">Reference proteome</keyword>
<dbReference type="InterPro" id="IPR050261">
    <property type="entry name" value="FrsA_esterase"/>
</dbReference>
<feature type="domain" description="Serine aminopeptidase S33" evidence="1">
    <location>
        <begin position="45"/>
        <end position="151"/>
    </location>
</feature>
<dbReference type="Proteomes" id="UP000429555">
    <property type="component" value="Unassembled WGS sequence"/>
</dbReference>
<dbReference type="PIRSF" id="PIRSF037442">
    <property type="entry name" value="UCP037442_abhydr"/>
    <property type="match status" value="1"/>
</dbReference>
<dbReference type="InterPro" id="IPR029058">
    <property type="entry name" value="AB_hydrolase_fold"/>
</dbReference>
<reference evidence="2 3" key="1">
    <citation type="submission" date="2019-11" db="EMBL/GenBank/DDBJ databases">
        <title>Pseudomonas flavidum sp. nov., isolated from Baiyang Lake.</title>
        <authorList>
            <person name="Zhao Y."/>
        </authorList>
    </citation>
    <scope>NUCLEOTIDE SEQUENCE [LARGE SCALE GENOMIC DNA]</scope>
    <source>
        <strain evidence="3">R-22-3 w-18</strain>
    </source>
</reference>
<proteinExistence type="predicted"/>
<sequence>MTRTAILSETLELQARDGYPLTATLYHAPEPLAQLVVAGATGVPQGFYRRFAEYAAQRGYSTLTLDYRGIGQSRPDSLRGFKMDYLDWAHLDLAAAVDQHQHPERPLYMVGHSFGGHAFGLLPNHDQVAGFYTFGTGAGWHGWMPRAEQFKVLTMWRLVGPLLTRYKGYLAWSKLGMGEDLPMGVYTQWKRWCSYPRYFFEDPRMPDLAERFARVSTPIIAANTLDDLWAPPASRDAFMAAYTGAPYQARTLDSQAEGLGAVGHMGYFRPAAQRLWDETLDWFAELQNARRAA</sequence>
<dbReference type="InterPro" id="IPR022742">
    <property type="entry name" value="Hydrolase_4"/>
</dbReference>
<evidence type="ECO:0000313" key="2">
    <source>
        <dbReference type="EMBL" id="MVW73768.1"/>
    </source>
</evidence>
<protein>
    <submittedName>
        <fullName evidence="2">Alpha/beta fold hydrolase</fullName>
    </submittedName>
</protein>
<evidence type="ECO:0000313" key="3">
    <source>
        <dbReference type="Proteomes" id="UP000429555"/>
    </source>
</evidence>
<dbReference type="EMBL" id="WKJZ01000001">
    <property type="protein sequence ID" value="MVW73768.1"/>
    <property type="molecule type" value="Genomic_DNA"/>
</dbReference>
<dbReference type="GO" id="GO:0016787">
    <property type="term" value="F:hydrolase activity"/>
    <property type="evidence" value="ECO:0007669"/>
    <property type="project" value="UniProtKB-KW"/>
</dbReference>
<evidence type="ECO:0000259" key="1">
    <source>
        <dbReference type="Pfam" id="PF12146"/>
    </source>
</evidence>
<dbReference type="SUPFAM" id="SSF53474">
    <property type="entry name" value="alpha/beta-Hydrolases"/>
    <property type="match status" value="1"/>
</dbReference>
<comment type="caution">
    <text evidence="2">The sequence shown here is derived from an EMBL/GenBank/DDBJ whole genome shotgun (WGS) entry which is preliminary data.</text>
</comment>
<accession>A0A6I4KQ28</accession>
<dbReference type="Pfam" id="PF12146">
    <property type="entry name" value="Hydrolase_4"/>
    <property type="match status" value="1"/>
</dbReference>
<dbReference type="AlphaFoldDB" id="A0A6I4KQ28"/>
<gene>
    <name evidence="2" type="ORF">GJV18_00440</name>
</gene>
<dbReference type="PANTHER" id="PTHR22946">
    <property type="entry name" value="DIENELACTONE HYDROLASE DOMAIN-CONTAINING PROTEIN-RELATED"/>
    <property type="match status" value="1"/>
</dbReference>
<keyword evidence="2" id="KW-0378">Hydrolase</keyword>
<dbReference type="Gene3D" id="3.40.50.1820">
    <property type="entry name" value="alpha/beta hydrolase"/>
    <property type="match status" value="1"/>
</dbReference>
<name>A0A6I4KQ28_9PSED</name>
<dbReference type="InterPro" id="IPR017208">
    <property type="entry name" value="UCP037442_abhydr"/>
</dbReference>
<organism evidence="2 3">
    <name type="scientific">Pseudomonas xionganensis</name>
    <dbReference type="NCBI Taxonomy" id="2654845"/>
    <lineage>
        <taxon>Bacteria</taxon>
        <taxon>Pseudomonadati</taxon>
        <taxon>Pseudomonadota</taxon>
        <taxon>Gammaproteobacteria</taxon>
        <taxon>Pseudomonadales</taxon>
        <taxon>Pseudomonadaceae</taxon>
        <taxon>Pseudomonas</taxon>
    </lineage>
</organism>